<evidence type="ECO:0000256" key="3">
    <source>
        <dbReference type="ARBA" id="ARBA00022525"/>
    </source>
</evidence>
<evidence type="ECO:0000256" key="1">
    <source>
        <dbReference type="ARBA" id="ARBA00004613"/>
    </source>
</evidence>
<accession>A0A6A6W870</accession>
<keyword evidence="12" id="KW-1185">Reference proteome</keyword>
<dbReference type="RefSeq" id="XP_033601294.1">
    <property type="nucleotide sequence ID" value="XM_033746809.1"/>
</dbReference>
<dbReference type="GeneID" id="54487863"/>
<dbReference type="OrthoDB" id="424610at2759"/>
<evidence type="ECO:0000256" key="4">
    <source>
        <dbReference type="ARBA" id="ARBA00022651"/>
    </source>
</evidence>
<sequence length="336" mass="35380">MRTPRHVFTAAAMLLLATLGTSTPAQQQLFPRGPSAGCGTKHASGLHTNLPFQSGGLDRTYAVYVPENYNADPSKPRKVVFDYHGRNGSGEGQYNNSQYFAYPTGNTYLGVYPSGYPGKNGEPAWQGASYAYPSINDTQFTTSLLAHIAANYCIDLSAVYASGKSNGGGFVDTLACSDAGDAFAAFAMAAAALYTDNSLNSCKGEKSGKRKRRAIMEAHGDADGTVAPGGGIGNGGTTPNITTWTGWWGVRDGCAVGDAVPGTDNKGYNTTTYSCGAGLDGVVKQYWVYGEGHCWPSAKGNTTDGTRGYCGVHVLNYTPEVIGFFERWTLANAPGN</sequence>
<evidence type="ECO:0000313" key="12">
    <source>
        <dbReference type="Proteomes" id="UP000799437"/>
    </source>
</evidence>
<dbReference type="Gene3D" id="3.40.50.1820">
    <property type="entry name" value="alpha/beta hydrolase"/>
    <property type="match status" value="1"/>
</dbReference>
<feature type="chain" id="PRO_5025472314" description="feruloyl esterase" evidence="10">
    <location>
        <begin position="28"/>
        <end position="336"/>
    </location>
</feature>
<proteinExistence type="predicted"/>
<gene>
    <name evidence="11" type="ORF">EJ05DRAFT_499277</name>
</gene>
<dbReference type="EC" id="3.1.1.73" evidence="2"/>
<dbReference type="EMBL" id="ML996570">
    <property type="protein sequence ID" value="KAF2758843.1"/>
    <property type="molecule type" value="Genomic_DNA"/>
</dbReference>
<evidence type="ECO:0000313" key="11">
    <source>
        <dbReference type="EMBL" id="KAF2758843.1"/>
    </source>
</evidence>
<evidence type="ECO:0000256" key="10">
    <source>
        <dbReference type="SAM" id="SignalP"/>
    </source>
</evidence>
<comment type="catalytic activity">
    <reaction evidence="9">
        <text>feruloyl-polysaccharide + H2O = ferulate + polysaccharide.</text>
        <dbReference type="EC" id="3.1.1.73"/>
    </reaction>
</comment>
<dbReference type="GO" id="GO:0005576">
    <property type="term" value="C:extracellular region"/>
    <property type="evidence" value="ECO:0007669"/>
    <property type="project" value="UniProtKB-SubCell"/>
</dbReference>
<reference evidence="11" key="1">
    <citation type="journal article" date="2020" name="Stud. Mycol.">
        <title>101 Dothideomycetes genomes: a test case for predicting lifestyles and emergence of pathogens.</title>
        <authorList>
            <person name="Haridas S."/>
            <person name="Albert R."/>
            <person name="Binder M."/>
            <person name="Bloem J."/>
            <person name="Labutti K."/>
            <person name="Salamov A."/>
            <person name="Andreopoulos B."/>
            <person name="Baker S."/>
            <person name="Barry K."/>
            <person name="Bills G."/>
            <person name="Bluhm B."/>
            <person name="Cannon C."/>
            <person name="Castanera R."/>
            <person name="Culley D."/>
            <person name="Daum C."/>
            <person name="Ezra D."/>
            <person name="Gonzalez J."/>
            <person name="Henrissat B."/>
            <person name="Kuo A."/>
            <person name="Liang C."/>
            <person name="Lipzen A."/>
            <person name="Lutzoni F."/>
            <person name="Magnuson J."/>
            <person name="Mondo S."/>
            <person name="Nolan M."/>
            <person name="Ohm R."/>
            <person name="Pangilinan J."/>
            <person name="Park H.-J."/>
            <person name="Ramirez L."/>
            <person name="Alfaro M."/>
            <person name="Sun H."/>
            <person name="Tritt A."/>
            <person name="Yoshinaga Y."/>
            <person name="Zwiers L.-H."/>
            <person name="Turgeon B."/>
            <person name="Goodwin S."/>
            <person name="Spatafora J."/>
            <person name="Crous P."/>
            <person name="Grigoriev I."/>
        </authorList>
    </citation>
    <scope>NUCLEOTIDE SEQUENCE</scope>
    <source>
        <strain evidence="11">CBS 121739</strain>
    </source>
</reference>
<feature type="signal peptide" evidence="10">
    <location>
        <begin position="1"/>
        <end position="27"/>
    </location>
</feature>
<keyword evidence="5 10" id="KW-0732">Signal</keyword>
<dbReference type="Proteomes" id="UP000799437">
    <property type="component" value="Unassembled WGS sequence"/>
</dbReference>
<evidence type="ECO:0000256" key="2">
    <source>
        <dbReference type="ARBA" id="ARBA00013091"/>
    </source>
</evidence>
<dbReference type="AlphaFoldDB" id="A0A6A6W870"/>
<keyword evidence="4" id="KW-0858">Xylan degradation</keyword>
<evidence type="ECO:0000256" key="6">
    <source>
        <dbReference type="ARBA" id="ARBA00022801"/>
    </source>
</evidence>
<dbReference type="GO" id="GO:0030600">
    <property type="term" value="F:feruloyl esterase activity"/>
    <property type="evidence" value="ECO:0007669"/>
    <property type="project" value="UniProtKB-EC"/>
</dbReference>
<dbReference type="PANTHER" id="PTHR38050:SF2">
    <property type="entry name" value="FERULOYL ESTERASE C-RELATED"/>
    <property type="match status" value="1"/>
</dbReference>
<dbReference type="InterPro" id="IPR029058">
    <property type="entry name" value="AB_hydrolase_fold"/>
</dbReference>
<evidence type="ECO:0000256" key="5">
    <source>
        <dbReference type="ARBA" id="ARBA00022729"/>
    </source>
</evidence>
<keyword evidence="3" id="KW-0964">Secreted</keyword>
<name>A0A6A6W870_9PEZI</name>
<dbReference type="InterPro" id="IPR043595">
    <property type="entry name" value="FaeB/C/D"/>
</dbReference>
<evidence type="ECO:0000256" key="8">
    <source>
        <dbReference type="ARBA" id="ARBA00023326"/>
    </source>
</evidence>
<dbReference type="GO" id="GO:0045493">
    <property type="term" value="P:xylan catabolic process"/>
    <property type="evidence" value="ECO:0007669"/>
    <property type="project" value="UniProtKB-KW"/>
</dbReference>
<keyword evidence="6 11" id="KW-0378">Hydrolase</keyword>
<keyword evidence="7" id="KW-0119">Carbohydrate metabolism</keyword>
<dbReference type="PANTHER" id="PTHR38050">
    <property type="match status" value="1"/>
</dbReference>
<comment type="subcellular location">
    <subcellularLocation>
        <location evidence="1">Secreted</location>
    </subcellularLocation>
</comment>
<keyword evidence="8" id="KW-0624">Polysaccharide degradation</keyword>
<evidence type="ECO:0000256" key="9">
    <source>
        <dbReference type="ARBA" id="ARBA00034075"/>
    </source>
</evidence>
<dbReference type="SUPFAM" id="SSF53474">
    <property type="entry name" value="alpha/beta-Hydrolases"/>
    <property type="match status" value="1"/>
</dbReference>
<protein>
    <recommendedName>
        <fullName evidence="2">feruloyl esterase</fullName>
        <ecNumber evidence="2">3.1.1.73</ecNumber>
    </recommendedName>
</protein>
<evidence type="ECO:0000256" key="7">
    <source>
        <dbReference type="ARBA" id="ARBA00023277"/>
    </source>
</evidence>
<organism evidence="11 12">
    <name type="scientific">Pseudovirgaria hyperparasitica</name>
    <dbReference type="NCBI Taxonomy" id="470096"/>
    <lineage>
        <taxon>Eukaryota</taxon>
        <taxon>Fungi</taxon>
        <taxon>Dikarya</taxon>
        <taxon>Ascomycota</taxon>
        <taxon>Pezizomycotina</taxon>
        <taxon>Dothideomycetes</taxon>
        <taxon>Dothideomycetes incertae sedis</taxon>
        <taxon>Acrospermales</taxon>
        <taxon>Acrospermaceae</taxon>
        <taxon>Pseudovirgaria</taxon>
    </lineage>
</organism>